<dbReference type="CDD" id="cd12172">
    <property type="entry name" value="PGDH_like_2"/>
    <property type="match status" value="1"/>
</dbReference>
<dbReference type="PANTHER" id="PTHR10996:SF264">
    <property type="entry name" value="HYPOTHETICAL D-ISOMER SPECIFIC 2-HYDROXYACID DEHYDROGENASE (EUROFUNG)"/>
    <property type="match status" value="1"/>
</dbReference>
<dbReference type="SUPFAM" id="SSF52283">
    <property type="entry name" value="Formate/glycerate dehydrogenase catalytic domain-like"/>
    <property type="match status" value="1"/>
</dbReference>
<sequence length="337" mass="37142">MRNSTPIAVASRSFSRHPILRKELLEQYSDVKFNDAGIALQGEAFIEFARGRRKLITALERIDEPFLAALPELEVISKYGVGTDMLDIEAIIRHGIRLGWKGGVNKRSVVELTITFMISLLRHVTETNLEIRDGVWKNRKGREISDSTVGIIGCGHIGKDLSTILHAFGSKILVHDILDFPEFYSTYTIEPVGLEELLRRADIVTLHVPLDRSTRNMLSAERLALMKPEAVLINTARGGLVDETALKNMLFDGRLAAAACDVFAEEPPQDSELLRFPNFLSTPHIGGSSDTAILAMGRAAIEGLDNNSVPSVDHVRSIPGNEVNIQKRDLASLEAAV</sequence>
<accession>A0A2G6KJ23</accession>
<dbReference type="Pfam" id="PF00389">
    <property type="entry name" value="2-Hacid_dh"/>
    <property type="match status" value="1"/>
</dbReference>
<dbReference type="InterPro" id="IPR036291">
    <property type="entry name" value="NAD(P)-bd_dom_sf"/>
</dbReference>
<name>A0A2G6KJ23_9BACT</name>
<dbReference type="SUPFAM" id="SSF51735">
    <property type="entry name" value="NAD(P)-binding Rossmann-fold domains"/>
    <property type="match status" value="1"/>
</dbReference>
<dbReference type="PROSITE" id="PS00670">
    <property type="entry name" value="D_2_HYDROXYACID_DH_2"/>
    <property type="match status" value="1"/>
</dbReference>
<evidence type="ECO:0000259" key="6">
    <source>
        <dbReference type="Pfam" id="PF02826"/>
    </source>
</evidence>
<gene>
    <name evidence="7" type="ORF">CSA56_04395</name>
</gene>
<dbReference type="PANTHER" id="PTHR10996">
    <property type="entry name" value="2-HYDROXYACID DEHYDROGENASE-RELATED"/>
    <property type="match status" value="1"/>
</dbReference>
<feature type="domain" description="D-isomer specific 2-hydroxyacid dehydrogenase NAD-binding" evidence="6">
    <location>
        <begin position="115"/>
        <end position="286"/>
    </location>
</feature>
<dbReference type="GO" id="GO:0016618">
    <property type="term" value="F:hydroxypyruvate reductase [NAD(P)H] activity"/>
    <property type="evidence" value="ECO:0007669"/>
    <property type="project" value="TreeGrafter"/>
</dbReference>
<dbReference type="InterPro" id="IPR029752">
    <property type="entry name" value="D-isomer_DH_CS1"/>
</dbReference>
<evidence type="ECO:0000313" key="7">
    <source>
        <dbReference type="EMBL" id="PIE35370.1"/>
    </source>
</evidence>
<dbReference type="AlphaFoldDB" id="A0A2G6KJ23"/>
<evidence type="ECO:0000256" key="2">
    <source>
        <dbReference type="ARBA" id="ARBA00023002"/>
    </source>
</evidence>
<comment type="similarity">
    <text evidence="1 4">Belongs to the D-isomer specific 2-hydroxyacid dehydrogenase family.</text>
</comment>
<evidence type="ECO:0000256" key="4">
    <source>
        <dbReference type="RuleBase" id="RU003719"/>
    </source>
</evidence>
<evidence type="ECO:0000313" key="8">
    <source>
        <dbReference type="Proteomes" id="UP000230821"/>
    </source>
</evidence>
<dbReference type="Pfam" id="PF02826">
    <property type="entry name" value="2-Hacid_dh_C"/>
    <property type="match status" value="1"/>
</dbReference>
<dbReference type="GO" id="GO:0051287">
    <property type="term" value="F:NAD binding"/>
    <property type="evidence" value="ECO:0007669"/>
    <property type="project" value="InterPro"/>
</dbReference>
<evidence type="ECO:0000256" key="1">
    <source>
        <dbReference type="ARBA" id="ARBA00005854"/>
    </source>
</evidence>
<dbReference type="GO" id="GO:0030267">
    <property type="term" value="F:glyoxylate reductase (NADPH) activity"/>
    <property type="evidence" value="ECO:0007669"/>
    <property type="project" value="TreeGrafter"/>
</dbReference>
<dbReference type="InterPro" id="IPR006140">
    <property type="entry name" value="D-isomer_DH_NAD-bd"/>
</dbReference>
<dbReference type="PROSITE" id="PS00065">
    <property type="entry name" value="D_2_HYDROXYACID_DH_1"/>
    <property type="match status" value="1"/>
</dbReference>
<keyword evidence="2 4" id="KW-0560">Oxidoreductase</keyword>
<keyword evidence="3" id="KW-0520">NAD</keyword>
<evidence type="ECO:0000259" key="5">
    <source>
        <dbReference type="Pfam" id="PF00389"/>
    </source>
</evidence>
<reference evidence="7 8" key="1">
    <citation type="submission" date="2017-10" db="EMBL/GenBank/DDBJ databases">
        <title>Novel microbial diversity and functional potential in the marine mammal oral microbiome.</title>
        <authorList>
            <person name="Dudek N.K."/>
            <person name="Sun C.L."/>
            <person name="Burstein D."/>
            <person name="Kantor R.S."/>
            <person name="Aliaga Goltsman D.S."/>
            <person name="Bik E.M."/>
            <person name="Thomas B.C."/>
            <person name="Banfield J.F."/>
            <person name="Relman D.A."/>
        </authorList>
    </citation>
    <scope>NUCLEOTIDE SEQUENCE [LARGE SCALE GENOMIC DNA]</scope>
    <source>
        <strain evidence="7">DOLJORAL78_47_16</strain>
    </source>
</reference>
<dbReference type="GO" id="GO:0005829">
    <property type="term" value="C:cytosol"/>
    <property type="evidence" value="ECO:0007669"/>
    <property type="project" value="TreeGrafter"/>
</dbReference>
<dbReference type="Proteomes" id="UP000230821">
    <property type="component" value="Unassembled WGS sequence"/>
</dbReference>
<dbReference type="EMBL" id="PDSK01000045">
    <property type="protein sequence ID" value="PIE35370.1"/>
    <property type="molecule type" value="Genomic_DNA"/>
</dbReference>
<organism evidence="7 8">
    <name type="scientific">candidate division KSB3 bacterium</name>
    <dbReference type="NCBI Taxonomy" id="2044937"/>
    <lineage>
        <taxon>Bacteria</taxon>
        <taxon>candidate division KSB3</taxon>
    </lineage>
</organism>
<protein>
    <submittedName>
        <fullName evidence="7">Phosphoglycerate dehydrogenase</fullName>
    </submittedName>
</protein>
<proteinExistence type="inferred from homology"/>
<dbReference type="Gene3D" id="3.40.50.720">
    <property type="entry name" value="NAD(P)-binding Rossmann-like Domain"/>
    <property type="match status" value="2"/>
</dbReference>
<dbReference type="FunFam" id="3.40.50.720:FF:000203">
    <property type="entry name" value="D-3-phosphoglycerate dehydrogenase (SerA)"/>
    <property type="match status" value="1"/>
</dbReference>
<comment type="caution">
    <text evidence="7">The sequence shown here is derived from an EMBL/GenBank/DDBJ whole genome shotgun (WGS) entry which is preliminary data.</text>
</comment>
<dbReference type="InterPro" id="IPR050223">
    <property type="entry name" value="D-isomer_2-hydroxyacid_DH"/>
</dbReference>
<dbReference type="InterPro" id="IPR029753">
    <property type="entry name" value="D-isomer_DH_CS"/>
</dbReference>
<feature type="domain" description="D-isomer specific 2-hydroxyacid dehydrogenase catalytic" evidence="5">
    <location>
        <begin position="22"/>
        <end position="303"/>
    </location>
</feature>
<dbReference type="InterPro" id="IPR006139">
    <property type="entry name" value="D-isomer_2_OHA_DH_cat_dom"/>
</dbReference>
<evidence type="ECO:0000256" key="3">
    <source>
        <dbReference type="ARBA" id="ARBA00023027"/>
    </source>
</evidence>